<proteinExistence type="predicted"/>
<dbReference type="Proteomes" id="UP000004095">
    <property type="component" value="Unassembled WGS sequence"/>
</dbReference>
<keyword evidence="3" id="KW-1185">Reference proteome</keyword>
<dbReference type="Pfam" id="PF01156">
    <property type="entry name" value="IU_nuc_hydro"/>
    <property type="match status" value="1"/>
</dbReference>
<keyword evidence="2" id="KW-0378">Hydrolase</keyword>
<organism evidence="2 3">
    <name type="scientific">Microscilla marina ATCC 23134</name>
    <dbReference type="NCBI Taxonomy" id="313606"/>
    <lineage>
        <taxon>Bacteria</taxon>
        <taxon>Pseudomonadati</taxon>
        <taxon>Bacteroidota</taxon>
        <taxon>Cytophagia</taxon>
        <taxon>Cytophagales</taxon>
        <taxon>Microscillaceae</taxon>
        <taxon>Microscilla</taxon>
    </lineage>
</organism>
<evidence type="ECO:0000259" key="1">
    <source>
        <dbReference type="Pfam" id="PF01156"/>
    </source>
</evidence>
<gene>
    <name evidence="2" type="ORF">M23134_02558</name>
</gene>
<dbReference type="RefSeq" id="WP_002701465.1">
    <property type="nucleotide sequence ID" value="NZ_AAWS01000037.1"/>
</dbReference>
<dbReference type="InterPro" id="IPR036452">
    <property type="entry name" value="Ribo_hydro-like"/>
</dbReference>
<accession>A1ZTX4</accession>
<evidence type="ECO:0000313" key="3">
    <source>
        <dbReference type="Proteomes" id="UP000004095"/>
    </source>
</evidence>
<dbReference type="Gene3D" id="3.90.245.10">
    <property type="entry name" value="Ribonucleoside hydrolase-like"/>
    <property type="match status" value="1"/>
</dbReference>
<reference evidence="2 3" key="1">
    <citation type="submission" date="2007-01" db="EMBL/GenBank/DDBJ databases">
        <authorList>
            <person name="Haygood M."/>
            <person name="Podell S."/>
            <person name="Anderson C."/>
            <person name="Hopkinson B."/>
            <person name="Roe K."/>
            <person name="Barbeau K."/>
            <person name="Gaasterland T."/>
            <person name="Ferriera S."/>
            <person name="Johnson J."/>
            <person name="Kravitz S."/>
            <person name="Beeson K."/>
            <person name="Sutton G."/>
            <person name="Rogers Y.-H."/>
            <person name="Friedman R."/>
            <person name="Frazier M."/>
            <person name="Venter J.C."/>
        </authorList>
    </citation>
    <scope>NUCLEOTIDE SEQUENCE [LARGE SCALE GENOMIC DNA]</scope>
    <source>
        <strain evidence="2 3">ATCC 23134</strain>
    </source>
</reference>
<dbReference type="InterPro" id="IPR001910">
    <property type="entry name" value="Inosine/uridine_hydrolase_dom"/>
</dbReference>
<evidence type="ECO:0000313" key="2">
    <source>
        <dbReference type="EMBL" id="EAY26226.1"/>
    </source>
</evidence>
<dbReference type="eggNOG" id="COG1957">
    <property type="taxonomic scope" value="Bacteria"/>
</dbReference>
<dbReference type="AlphaFoldDB" id="A1ZTX4"/>
<sequence length="287" mass="32260">MNVLFDMETGDPDDAVTLCFLIAHPLVSLRAVTVTPGTNEQVGLVHHILQATNHAAIPVGSYRPEYEKNCMSLFHRRWLGNFDDQLPDAEGHQIIKETLEAYPDLVIITGAPLKNFGALEVSQPIETWVAQGGFAGDNVVPPMYRLPKFNGMQFCPTYNFNGAPNEALKMLNDVTINDRFLVSKNVCHGVVYNEEFHELLTPQRHLHLGYELIYKGMKLYLSKKKAGKKFHDPLAACVAIDPDICIFKEVKMIKKGGKWGSEPQEGTNTYISIGVDQDRFRKVFLQL</sequence>
<feature type="domain" description="Inosine/uridine-preferring nucleoside hydrolase" evidence="1">
    <location>
        <begin position="3"/>
        <end position="281"/>
    </location>
</feature>
<comment type="caution">
    <text evidence="2">The sequence shown here is derived from an EMBL/GenBank/DDBJ whole genome shotgun (WGS) entry which is preliminary data.</text>
</comment>
<dbReference type="OrthoDB" id="9797882at2"/>
<protein>
    <submittedName>
        <fullName evidence="2">Inosine-uridine preferring nucleoside hydrolase superfamily</fullName>
    </submittedName>
</protein>
<dbReference type="EMBL" id="AAWS01000037">
    <property type="protein sequence ID" value="EAY26226.1"/>
    <property type="molecule type" value="Genomic_DNA"/>
</dbReference>
<dbReference type="SUPFAM" id="SSF53590">
    <property type="entry name" value="Nucleoside hydrolase"/>
    <property type="match status" value="1"/>
</dbReference>
<name>A1ZTX4_MICM2</name>
<dbReference type="GO" id="GO:0016799">
    <property type="term" value="F:hydrolase activity, hydrolyzing N-glycosyl compounds"/>
    <property type="evidence" value="ECO:0007669"/>
    <property type="project" value="InterPro"/>
</dbReference>